<evidence type="ECO:0000256" key="4">
    <source>
        <dbReference type="ARBA" id="ARBA00022801"/>
    </source>
</evidence>
<proteinExistence type="inferred from homology"/>
<evidence type="ECO:0000259" key="9">
    <source>
        <dbReference type="Pfam" id="PF02449"/>
    </source>
</evidence>
<dbReference type="SUPFAM" id="SSF51445">
    <property type="entry name" value="(Trans)glycosidases"/>
    <property type="match status" value="1"/>
</dbReference>
<evidence type="ECO:0000256" key="7">
    <source>
        <dbReference type="PIRSR" id="PIRSR001084-1"/>
    </source>
</evidence>
<dbReference type="PATRIC" id="fig|1684.4.peg.1224"/>
<organism evidence="12 13">
    <name type="scientific">Bifidobacterium asteroides</name>
    <dbReference type="NCBI Taxonomy" id="1684"/>
    <lineage>
        <taxon>Bacteria</taxon>
        <taxon>Bacillati</taxon>
        <taxon>Actinomycetota</taxon>
        <taxon>Actinomycetes</taxon>
        <taxon>Bifidobacteriales</taxon>
        <taxon>Bifidobacteriaceae</taxon>
        <taxon>Bifidobacterium</taxon>
    </lineage>
</organism>
<feature type="domain" description="Beta-galactosidase trimerisation" evidence="10">
    <location>
        <begin position="412"/>
        <end position="623"/>
    </location>
</feature>
<dbReference type="PIRSF" id="PIRSF001084">
    <property type="entry name" value="B-galactosidase"/>
    <property type="match status" value="1"/>
</dbReference>
<dbReference type="SUPFAM" id="SSF52317">
    <property type="entry name" value="Class I glutamine amidotransferase-like"/>
    <property type="match status" value="1"/>
</dbReference>
<feature type="binding site" evidence="8">
    <location>
        <position position="123"/>
    </location>
    <ligand>
        <name>substrate</name>
    </ligand>
</feature>
<feature type="binding site" evidence="8">
    <location>
        <position position="161"/>
    </location>
    <ligand>
        <name>substrate</name>
    </ligand>
</feature>
<dbReference type="InterPro" id="IPR013738">
    <property type="entry name" value="Beta_galactosidase_Trimer"/>
</dbReference>
<evidence type="ECO:0000256" key="2">
    <source>
        <dbReference type="ARBA" id="ARBA00005940"/>
    </source>
</evidence>
<feature type="active site" description="Nucleophile" evidence="7">
    <location>
        <position position="321"/>
    </location>
</feature>
<dbReference type="EC" id="3.2.1.23" evidence="3 6"/>
<evidence type="ECO:0000259" key="11">
    <source>
        <dbReference type="Pfam" id="PF08533"/>
    </source>
</evidence>
<protein>
    <recommendedName>
        <fullName evidence="3 6">Beta-galactosidase</fullName>
        <shortName evidence="6">Beta-gal</shortName>
        <ecNumber evidence="3 6">3.2.1.23</ecNumber>
    </recommendedName>
</protein>
<dbReference type="PANTHER" id="PTHR36447">
    <property type="entry name" value="BETA-GALACTOSIDASE GANA"/>
    <property type="match status" value="1"/>
</dbReference>
<comment type="similarity">
    <text evidence="2 6">Belongs to the glycosyl hydrolase 42 family.</text>
</comment>
<gene>
    <name evidence="12" type="ORF">JF69_11340</name>
</gene>
<feature type="domain" description="Glycoside hydrolase family 42 N-terminal" evidence="9">
    <location>
        <begin position="26"/>
        <end position="397"/>
    </location>
</feature>
<evidence type="ECO:0000256" key="3">
    <source>
        <dbReference type="ARBA" id="ARBA00012756"/>
    </source>
</evidence>
<feature type="active site" description="Proton donor" evidence="7">
    <location>
        <position position="162"/>
    </location>
</feature>
<comment type="catalytic activity">
    <reaction evidence="1 6">
        <text>Hydrolysis of terminal non-reducing beta-D-galactose residues in beta-D-galactosides.</text>
        <dbReference type="EC" id="3.2.1.23"/>
    </reaction>
</comment>
<dbReference type="InterPro" id="IPR013780">
    <property type="entry name" value="Glyco_hydro_b"/>
</dbReference>
<dbReference type="Proteomes" id="UP000033648">
    <property type="component" value="Unassembled WGS sequence"/>
</dbReference>
<dbReference type="Gene3D" id="3.40.50.880">
    <property type="match status" value="1"/>
</dbReference>
<dbReference type="GO" id="GO:0004565">
    <property type="term" value="F:beta-galactosidase activity"/>
    <property type="evidence" value="ECO:0007669"/>
    <property type="project" value="UniProtKB-EC"/>
</dbReference>
<reference evidence="12 13" key="1">
    <citation type="submission" date="2014-12" db="EMBL/GenBank/DDBJ databases">
        <title>Comparative genomics of the lactic acid bacteria isolated from the honey bee gut.</title>
        <authorList>
            <person name="Ellegaard K.M."/>
            <person name="Tamarit D."/>
            <person name="Javelind E."/>
            <person name="Olofsson T."/>
            <person name="Andersson S.G."/>
            <person name="Vasquez A."/>
        </authorList>
    </citation>
    <scope>NUCLEOTIDE SEQUENCE [LARGE SCALE GENOMIC DNA]</scope>
    <source>
        <strain evidence="12 13">Bin2</strain>
    </source>
</reference>
<dbReference type="InterPro" id="IPR013529">
    <property type="entry name" value="Glyco_hydro_42_N"/>
</dbReference>
<dbReference type="EMBL" id="JWME01000011">
    <property type="protein sequence ID" value="KJY49824.1"/>
    <property type="molecule type" value="Genomic_DNA"/>
</dbReference>
<dbReference type="Pfam" id="PF08533">
    <property type="entry name" value="Glyco_hydro_42C"/>
    <property type="match status" value="1"/>
</dbReference>
<keyword evidence="4 6" id="KW-0378">Hydrolase</keyword>
<feature type="binding site" evidence="8">
    <location>
        <position position="329"/>
    </location>
    <ligand>
        <name>substrate</name>
    </ligand>
</feature>
<evidence type="ECO:0000256" key="6">
    <source>
        <dbReference type="PIRNR" id="PIRNR001084"/>
    </source>
</evidence>
<dbReference type="GO" id="GO:0006012">
    <property type="term" value="P:galactose metabolic process"/>
    <property type="evidence" value="ECO:0007669"/>
    <property type="project" value="InterPro"/>
</dbReference>
<evidence type="ECO:0000259" key="10">
    <source>
        <dbReference type="Pfam" id="PF08532"/>
    </source>
</evidence>
<feature type="domain" description="Beta-galactosidase C-terminal" evidence="11">
    <location>
        <begin position="636"/>
        <end position="670"/>
    </location>
</feature>
<dbReference type="Pfam" id="PF08532">
    <property type="entry name" value="Glyco_hydro_42M"/>
    <property type="match status" value="1"/>
</dbReference>
<dbReference type="OrthoDB" id="9800974at2"/>
<dbReference type="Gene3D" id="3.20.20.80">
    <property type="entry name" value="Glycosidases"/>
    <property type="match status" value="1"/>
</dbReference>
<sequence>MSKPTRRPYRWPKHLKGQQSLWYGCDYNPDQWPENTWDEDIRLMTKAGVNVVALAVFSWSRIEPSQGVFDFDWLDRIIDKLGRAGIGVNLASATASPPLWLTQAHPEVLLRDERGDTVWPGARQHWRPTSPVFRSYALKLCRAMAEHYRDNPYLVAWHVGNEYGCHNRFDYSDDAMRAFQRWCRRRYKDIEAVNRAWGTDFWSQRLSDFSQILPPRFIGQGNFQNPGRMLDFERFSSDALKDFYMAERDTLAEITPDIPLTTNFMVSASGFALDYDDWGDQVDFVANDHYVTPGRDHLEELAYSSSLVDAIARRRPWWLMEQSTSAVNWRPVNPRKEPGQLERDSLAHLALGADAICYFQWRQSRAGAEKFHSAMLPHAGEDTAVFRDVCQLGGDLQGLSQAGLAGSTLAKAPVALVFDYASQWASSQAASPSDRVEHGQEPPVWYRAFLDNAIRPDALPVRAGWEEYPLVVLPALYLIDADLSKRLHKYVHSGGRLIVTWGSGIADEQDRVWTGGYPGPLRDLLGLSVEEFAPMAPGTPGLLDHLDLTNGVTAHDWADVIGHLDKGTKVLASYRADPWTGMDGMPAMTVHDWGHGKTAYLGCRLDAQDLAKVLPALLEALDIADMRSVQGDPDLLRVERVSKDDRTRFVFLFNRTRHPVQVQLEGQALVGSLASVDGEGKQASLQVNGALVQRVVGHRH</sequence>
<dbReference type="Gene3D" id="2.60.40.1180">
    <property type="entry name" value="Golgi alpha-mannosidase II"/>
    <property type="match status" value="1"/>
</dbReference>
<name>A0A0F4KUY1_9BIFI</name>
<dbReference type="InterPro" id="IPR013739">
    <property type="entry name" value="Beta_galactosidase_C"/>
</dbReference>
<evidence type="ECO:0000313" key="12">
    <source>
        <dbReference type="EMBL" id="KJY49824.1"/>
    </source>
</evidence>
<dbReference type="Pfam" id="PF02449">
    <property type="entry name" value="Glyco_hydro_42"/>
    <property type="match status" value="1"/>
</dbReference>
<dbReference type="GO" id="GO:0009341">
    <property type="term" value="C:beta-galactosidase complex"/>
    <property type="evidence" value="ECO:0007669"/>
    <property type="project" value="InterPro"/>
</dbReference>
<dbReference type="CDD" id="cd03143">
    <property type="entry name" value="A4_beta-galactosidase_middle_domain"/>
    <property type="match status" value="1"/>
</dbReference>
<dbReference type="InterPro" id="IPR003476">
    <property type="entry name" value="Glyco_hydro_42"/>
</dbReference>
<evidence type="ECO:0000313" key="13">
    <source>
        <dbReference type="Proteomes" id="UP000033648"/>
    </source>
</evidence>
<keyword evidence="5 6" id="KW-0326">Glycosidase</keyword>
<accession>A0A0F4KUY1</accession>
<dbReference type="PANTHER" id="PTHR36447:SF1">
    <property type="entry name" value="BETA-GALACTOSIDASE GANA"/>
    <property type="match status" value="1"/>
</dbReference>
<comment type="caution">
    <text evidence="12">The sequence shown here is derived from an EMBL/GenBank/DDBJ whole genome shotgun (WGS) entry which is preliminary data.</text>
</comment>
<dbReference type="AlphaFoldDB" id="A0A0F4KUY1"/>
<evidence type="ECO:0000256" key="8">
    <source>
        <dbReference type="PIRSR" id="PIRSR001084-2"/>
    </source>
</evidence>
<evidence type="ECO:0000256" key="1">
    <source>
        <dbReference type="ARBA" id="ARBA00001412"/>
    </source>
</evidence>
<dbReference type="InterPro" id="IPR017853">
    <property type="entry name" value="GH"/>
</dbReference>
<evidence type="ECO:0000256" key="5">
    <source>
        <dbReference type="ARBA" id="ARBA00023295"/>
    </source>
</evidence>
<dbReference type="InterPro" id="IPR029062">
    <property type="entry name" value="Class_I_gatase-like"/>
</dbReference>